<reference evidence="1" key="1">
    <citation type="submission" date="2019-06" db="EMBL/GenBank/DDBJ databases">
        <authorList>
            <consortium name="Wellcome Sanger Institute Data Sharing"/>
        </authorList>
    </citation>
    <scope>NUCLEOTIDE SEQUENCE [LARGE SCALE GENOMIC DNA]</scope>
</reference>
<dbReference type="AlphaFoldDB" id="A0A673A5R4"/>
<proteinExistence type="predicted"/>
<protein>
    <submittedName>
        <fullName evidence="1">Uncharacterized protein</fullName>
    </submittedName>
</protein>
<name>A0A673A5R4_9TELE</name>
<dbReference type="SUPFAM" id="SSF52266">
    <property type="entry name" value="SGNH hydrolase"/>
    <property type="match status" value="1"/>
</dbReference>
<accession>A0A673A5R4</accession>
<dbReference type="InParanoid" id="A0A673A5R4"/>
<evidence type="ECO:0000313" key="2">
    <source>
        <dbReference type="Proteomes" id="UP000472271"/>
    </source>
</evidence>
<organism evidence="1 2">
    <name type="scientific">Sphaeramia orbicularis</name>
    <name type="common">orbiculate cardinalfish</name>
    <dbReference type="NCBI Taxonomy" id="375764"/>
    <lineage>
        <taxon>Eukaryota</taxon>
        <taxon>Metazoa</taxon>
        <taxon>Chordata</taxon>
        <taxon>Craniata</taxon>
        <taxon>Vertebrata</taxon>
        <taxon>Euteleostomi</taxon>
        <taxon>Actinopterygii</taxon>
        <taxon>Neopterygii</taxon>
        <taxon>Teleostei</taxon>
        <taxon>Neoteleostei</taxon>
        <taxon>Acanthomorphata</taxon>
        <taxon>Gobiaria</taxon>
        <taxon>Kurtiformes</taxon>
        <taxon>Apogonoidei</taxon>
        <taxon>Apogonidae</taxon>
        <taxon>Apogoninae</taxon>
        <taxon>Sphaeramia</taxon>
    </lineage>
</organism>
<dbReference type="Proteomes" id="UP000472271">
    <property type="component" value="Chromosome 16"/>
</dbReference>
<reference evidence="1" key="3">
    <citation type="submission" date="2025-09" db="UniProtKB">
        <authorList>
            <consortium name="Ensembl"/>
        </authorList>
    </citation>
    <scope>IDENTIFICATION</scope>
</reference>
<dbReference type="Gene3D" id="3.40.50.12690">
    <property type="match status" value="1"/>
</dbReference>
<sequence>MSNSKRLQGKLKPGPQTLIVGDNTIRDVQRVCSKNTKVICFPKDVVSNMTEKILSIVAEHPTNDVVKQQSEVLKQDFTELLNTVSSVKAGVFISGPIPPLRYAGERFSRLWALNKWLATACTAYPVNFIEHFHIFWERRHLFKGNGLFLNKPGVKLLRCGPV</sequence>
<reference evidence="1" key="2">
    <citation type="submission" date="2025-08" db="UniProtKB">
        <authorList>
            <consortium name="Ensembl"/>
        </authorList>
    </citation>
    <scope>IDENTIFICATION</scope>
</reference>
<evidence type="ECO:0000313" key="1">
    <source>
        <dbReference type="Ensembl" id="ENSSORP00005024855.1"/>
    </source>
</evidence>
<dbReference type="Ensembl" id="ENSSORT00005025590.1">
    <property type="protein sequence ID" value="ENSSORP00005024855.1"/>
    <property type="gene ID" value="ENSSORG00005011957.1"/>
</dbReference>
<dbReference type="Gene3D" id="3.40.50.12700">
    <property type="match status" value="1"/>
</dbReference>
<keyword evidence="2" id="KW-1185">Reference proteome</keyword>